<dbReference type="Pfam" id="PF00171">
    <property type="entry name" value="Aldedh"/>
    <property type="match status" value="1"/>
</dbReference>
<sequence length="526" mass="54381">MKLANYLSASWQTGAGEGQTLFDPVTGEALVSVSADGLDLGAALDFARQTGGPALRALSYAERGALLGKIAELLQSKRADYLDISLRNLGASESDASADVDGAIFTLKSYARAARALGDARHLKDGAPVPLAKTDIFQGQHFLLPQTGVAIFINAFNFPAWGLWEKAAPAFLSGMPVLVKPATPTAWLTQRMVEDVVNAGLLPDGALSIVCGGARDLLDHVAETDVLSFTGSADTARRMRTHPSVVAASIRVNIEADSVNSAILGPDAAPGSAEFDLMVKEVVREMTVKAGQKCTAIRRILAPAATVRALGDAIAAKLSKISVGNPRSEGVRMGPLVSKAQQAAAFAGIAALKEECDVIFGGDPAAFTPVDADPAVAAFVPPTLLYCAAGLAAKKVHDTEVFGPVATLIPYTDTMDAIAIARRGKGSLVASVYSADSAFLGELVPAIGDLHGRILVVNGSIGNQHTGHGNVMPTCLHGGPGRAGGGEELGGLRALLMYHRRFVVQGDPALLAQLSVNAADAALLTA</sequence>
<evidence type="ECO:0000313" key="3">
    <source>
        <dbReference type="EMBL" id="TYC58883.1"/>
    </source>
</evidence>
<dbReference type="InterPro" id="IPR016161">
    <property type="entry name" value="Ald_DH/histidinol_DH"/>
</dbReference>
<keyword evidence="4" id="KW-1185">Reference proteome</keyword>
<organism evidence="3 4">
    <name type="scientific">Zoogloea oleivorans</name>
    <dbReference type="NCBI Taxonomy" id="1552750"/>
    <lineage>
        <taxon>Bacteria</taxon>
        <taxon>Pseudomonadati</taxon>
        <taxon>Pseudomonadota</taxon>
        <taxon>Betaproteobacteria</taxon>
        <taxon>Rhodocyclales</taxon>
        <taxon>Zoogloeaceae</taxon>
        <taxon>Zoogloea</taxon>
    </lineage>
</organism>
<keyword evidence="1" id="KW-0560">Oxidoreductase</keyword>
<dbReference type="RefSeq" id="WP_148578943.1">
    <property type="nucleotide sequence ID" value="NZ_SDKK01000008.1"/>
</dbReference>
<protein>
    <submittedName>
        <fullName evidence="3">3,4-dehydroadipyl-CoA semialdehyde dehydrogenase</fullName>
    </submittedName>
</protein>
<dbReference type="InterPro" id="IPR016162">
    <property type="entry name" value="Ald_DH_N"/>
</dbReference>
<evidence type="ECO:0000313" key="4">
    <source>
        <dbReference type="Proteomes" id="UP000389128"/>
    </source>
</evidence>
<dbReference type="SUPFAM" id="SSF53720">
    <property type="entry name" value="ALDH-like"/>
    <property type="match status" value="1"/>
</dbReference>
<dbReference type="InterPro" id="IPR015590">
    <property type="entry name" value="Aldehyde_DH_dom"/>
</dbReference>
<dbReference type="EMBL" id="SDKK01000008">
    <property type="protein sequence ID" value="TYC58883.1"/>
    <property type="molecule type" value="Genomic_DNA"/>
</dbReference>
<proteinExistence type="predicted"/>
<dbReference type="PANTHER" id="PTHR43111">
    <property type="entry name" value="ALDEHYDE DEHYDROGENASE B-RELATED"/>
    <property type="match status" value="1"/>
</dbReference>
<dbReference type="NCBIfam" id="TIGR02278">
    <property type="entry name" value="PaaN-DH"/>
    <property type="match status" value="1"/>
</dbReference>
<dbReference type="AlphaFoldDB" id="A0A6C2CZ69"/>
<reference evidence="3 4" key="1">
    <citation type="submission" date="2019-01" db="EMBL/GenBank/DDBJ databases">
        <title>Zoogloea oleivorans genome sequencing and assembly.</title>
        <authorList>
            <person name="Tancsics A."/>
            <person name="Farkas M."/>
            <person name="Kriszt B."/>
            <person name="Maroti G."/>
            <person name="Horvath B."/>
        </authorList>
    </citation>
    <scope>NUCLEOTIDE SEQUENCE [LARGE SCALE GENOMIC DNA]</scope>
    <source>
        <strain evidence="3 4">Buc</strain>
    </source>
</reference>
<dbReference type="Gene3D" id="3.40.309.10">
    <property type="entry name" value="Aldehyde Dehydrogenase, Chain A, domain 2"/>
    <property type="match status" value="1"/>
</dbReference>
<dbReference type="Gene3D" id="3.40.605.10">
    <property type="entry name" value="Aldehyde Dehydrogenase, Chain A, domain 1"/>
    <property type="match status" value="1"/>
</dbReference>
<evidence type="ECO:0000259" key="2">
    <source>
        <dbReference type="Pfam" id="PF00171"/>
    </source>
</evidence>
<dbReference type="InterPro" id="IPR011966">
    <property type="entry name" value="PaaN-DH"/>
</dbReference>
<evidence type="ECO:0000256" key="1">
    <source>
        <dbReference type="ARBA" id="ARBA00023002"/>
    </source>
</evidence>
<dbReference type="InterPro" id="IPR016163">
    <property type="entry name" value="Ald_DH_C"/>
</dbReference>
<feature type="domain" description="Aldehyde dehydrogenase" evidence="2">
    <location>
        <begin position="12"/>
        <end position="438"/>
    </location>
</feature>
<dbReference type="PANTHER" id="PTHR43111:SF1">
    <property type="entry name" value="ALDEHYDE DEHYDROGENASE B-RELATED"/>
    <property type="match status" value="1"/>
</dbReference>
<dbReference type="NCBIfam" id="NF008868">
    <property type="entry name" value="PRK11903.1"/>
    <property type="match status" value="1"/>
</dbReference>
<dbReference type="Proteomes" id="UP000389128">
    <property type="component" value="Unassembled WGS sequence"/>
</dbReference>
<gene>
    <name evidence="3" type="ORF">ETQ85_10220</name>
</gene>
<accession>A0A6C2CZ69</accession>
<dbReference type="GO" id="GO:0016620">
    <property type="term" value="F:oxidoreductase activity, acting on the aldehyde or oxo group of donors, NAD or NADP as acceptor"/>
    <property type="evidence" value="ECO:0007669"/>
    <property type="project" value="InterPro"/>
</dbReference>
<name>A0A6C2CZ69_9RHOO</name>
<dbReference type="OrthoDB" id="9759612at2"/>
<comment type="caution">
    <text evidence="3">The sequence shown here is derived from an EMBL/GenBank/DDBJ whole genome shotgun (WGS) entry which is preliminary data.</text>
</comment>